<dbReference type="FunFam" id="3.40.1000.50:FF:000003">
    <property type="entry name" value="Repressor of RNA polymerase III transcription MAF1"/>
    <property type="match status" value="1"/>
</dbReference>
<dbReference type="OMA" id="DKVCRKT"/>
<keyword evidence="1" id="KW-0804">Transcription</keyword>
<sequence length="222" mass="25337">MKFLECAQFDSINQFLDHLDLGKSTINGSLEAYICKHSGTDRKISFSLEHEILSWMGQSSDCEASSPASSLSTKSSRKTLIYLILTLNHMYPDYDFSAVQAHLFFRDEEWNSFKQMFEIYMFEAAEEWALSNGDVSLLESICKAIDDVVKLDDCDIYSYNPDIHGDPFSEEGSIWSSHFFFYNKKLKRVVSIRLCCLSNSAMGGFLSDQSDADEVIFTDMDM</sequence>
<dbReference type="STRING" id="29655.A0A0K9P953"/>
<organism evidence="2 3">
    <name type="scientific">Zostera marina</name>
    <name type="common">Eelgrass</name>
    <dbReference type="NCBI Taxonomy" id="29655"/>
    <lineage>
        <taxon>Eukaryota</taxon>
        <taxon>Viridiplantae</taxon>
        <taxon>Streptophyta</taxon>
        <taxon>Embryophyta</taxon>
        <taxon>Tracheophyta</taxon>
        <taxon>Spermatophyta</taxon>
        <taxon>Magnoliopsida</taxon>
        <taxon>Liliopsida</taxon>
        <taxon>Zosteraceae</taxon>
        <taxon>Zostera</taxon>
    </lineage>
</organism>
<dbReference type="InterPro" id="IPR015257">
    <property type="entry name" value="Maf1"/>
</dbReference>
<dbReference type="PANTHER" id="PTHR22504:SF0">
    <property type="entry name" value="REPRESSOR OF RNA POLYMERASE III TRANSCRIPTION MAF1 HOMOLOG"/>
    <property type="match status" value="1"/>
</dbReference>
<dbReference type="GO" id="GO:0005634">
    <property type="term" value="C:nucleus"/>
    <property type="evidence" value="ECO:0000318"/>
    <property type="project" value="GO_Central"/>
</dbReference>
<evidence type="ECO:0000313" key="3">
    <source>
        <dbReference type="Proteomes" id="UP000036987"/>
    </source>
</evidence>
<dbReference type="EMBL" id="LFYR01001032">
    <property type="protein sequence ID" value="KMZ65514.1"/>
    <property type="molecule type" value="Genomic_DNA"/>
</dbReference>
<keyword evidence="3" id="KW-1185">Reference proteome</keyword>
<accession>A0A0K9P953</accession>
<dbReference type="Proteomes" id="UP000036987">
    <property type="component" value="Unassembled WGS sequence"/>
</dbReference>
<keyword evidence="1" id="KW-0678">Repressor</keyword>
<keyword evidence="1" id="KW-0805">Transcription regulation</keyword>
<dbReference type="InterPro" id="IPR038564">
    <property type="entry name" value="Maf1_sf"/>
</dbReference>
<comment type="caution">
    <text evidence="2">The sequence shown here is derived from an EMBL/GenBank/DDBJ whole genome shotgun (WGS) entry which is preliminary data.</text>
</comment>
<comment type="subcellular location">
    <subcellularLocation>
        <location evidence="1">Nucleus</location>
    </subcellularLocation>
</comment>
<protein>
    <recommendedName>
        <fullName evidence="1">Repressor of RNA polymerase III transcription</fullName>
    </recommendedName>
</protein>
<reference evidence="3" key="1">
    <citation type="journal article" date="2016" name="Nature">
        <title>The genome of the seagrass Zostera marina reveals angiosperm adaptation to the sea.</title>
        <authorList>
            <person name="Olsen J.L."/>
            <person name="Rouze P."/>
            <person name="Verhelst B."/>
            <person name="Lin Y.-C."/>
            <person name="Bayer T."/>
            <person name="Collen J."/>
            <person name="Dattolo E."/>
            <person name="De Paoli E."/>
            <person name="Dittami S."/>
            <person name="Maumus F."/>
            <person name="Michel G."/>
            <person name="Kersting A."/>
            <person name="Lauritano C."/>
            <person name="Lohaus R."/>
            <person name="Toepel M."/>
            <person name="Tonon T."/>
            <person name="Vanneste K."/>
            <person name="Amirebrahimi M."/>
            <person name="Brakel J."/>
            <person name="Bostroem C."/>
            <person name="Chovatia M."/>
            <person name="Grimwood J."/>
            <person name="Jenkins J.W."/>
            <person name="Jueterbock A."/>
            <person name="Mraz A."/>
            <person name="Stam W.T."/>
            <person name="Tice H."/>
            <person name="Bornberg-Bauer E."/>
            <person name="Green P.J."/>
            <person name="Pearson G.A."/>
            <person name="Procaccini G."/>
            <person name="Duarte C.M."/>
            <person name="Schmutz J."/>
            <person name="Reusch T.B.H."/>
            <person name="Van de Peer Y."/>
        </authorList>
    </citation>
    <scope>NUCLEOTIDE SEQUENCE [LARGE SCALE GENOMIC DNA]</scope>
    <source>
        <strain evidence="3">cv. Finnish</strain>
    </source>
</reference>
<dbReference type="Pfam" id="PF09174">
    <property type="entry name" value="Maf1"/>
    <property type="match status" value="1"/>
</dbReference>
<evidence type="ECO:0000256" key="1">
    <source>
        <dbReference type="PIRNR" id="PIRNR037240"/>
    </source>
</evidence>
<dbReference type="PIRSF" id="PIRSF037240">
    <property type="entry name" value="RNA_polIII_Trep_MAF1"/>
    <property type="match status" value="1"/>
</dbReference>
<dbReference type="GO" id="GO:0000994">
    <property type="term" value="F:RNA polymerase III core binding"/>
    <property type="evidence" value="ECO:0000318"/>
    <property type="project" value="GO_Central"/>
</dbReference>
<dbReference type="Gene3D" id="3.40.1000.50">
    <property type="entry name" value="Repressor of RNA polymerase III transcription Maf1"/>
    <property type="match status" value="1"/>
</dbReference>
<evidence type="ECO:0000313" key="2">
    <source>
        <dbReference type="EMBL" id="KMZ65514.1"/>
    </source>
</evidence>
<keyword evidence="1" id="KW-0539">Nucleus</keyword>
<gene>
    <name evidence="2" type="ORF">ZOSMA_31G01020</name>
</gene>
<dbReference type="OrthoDB" id="277029at2759"/>
<name>A0A0K9P953_ZOSMR</name>
<dbReference type="AlphaFoldDB" id="A0A0K9P953"/>
<comment type="similarity">
    <text evidence="1">Belongs to the MAF1 family.</text>
</comment>
<dbReference type="GO" id="GO:0016480">
    <property type="term" value="P:negative regulation of transcription by RNA polymerase III"/>
    <property type="evidence" value="ECO:0000318"/>
    <property type="project" value="GO_Central"/>
</dbReference>
<proteinExistence type="inferred from homology"/>
<dbReference type="PANTHER" id="PTHR22504">
    <property type="entry name" value="REPRESSOR OF RNA POLYMERASE III TRANSCRIPTION MAF1"/>
    <property type="match status" value="1"/>
</dbReference>